<dbReference type="AlphaFoldDB" id="A0A1A2TCU4"/>
<proteinExistence type="predicted"/>
<dbReference type="Gene3D" id="3.40.50.10540">
    <property type="entry name" value="Crotonobetainyl-coa:carnitine coa-transferase, domain 1"/>
    <property type="match status" value="2"/>
</dbReference>
<evidence type="ECO:0000313" key="1">
    <source>
        <dbReference type="EMBL" id="OBH74205.1"/>
    </source>
</evidence>
<evidence type="ECO:0000313" key="2">
    <source>
        <dbReference type="Proteomes" id="UP000092389"/>
    </source>
</evidence>
<dbReference type="GO" id="GO:0003824">
    <property type="term" value="F:catalytic activity"/>
    <property type="evidence" value="ECO:0007669"/>
    <property type="project" value="InterPro"/>
</dbReference>
<protein>
    <submittedName>
        <fullName evidence="1">Carnitine dehydratase</fullName>
    </submittedName>
</protein>
<gene>
    <name evidence="1" type="ORF">A5683_24025</name>
</gene>
<dbReference type="InterPro" id="IPR023606">
    <property type="entry name" value="CoA-Trfase_III_dom_1_sf"/>
</dbReference>
<dbReference type="Gene3D" id="3.30.1540.10">
    <property type="entry name" value="formyl-coa transferase, domain 3"/>
    <property type="match status" value="1"/>
</dbReference>
<dbReference type="SUPFAM" id="SSF89796">
    <property type="entry name" value="CoA-transferase family III (CaiB/BaiF)"/>
    <property type="match status" value="2"/>
</dbReference>
<dbReference type="PANTHER" id="PTHR48228:SF7">
    <property type="entry name" value="FATTY ACYL-COA TRANSFERASE RV3272-RELATED"/>
    <property type="match status" value="1"/>
</dbReference>
<dbReference type="InterPro" id="IPR003673">
    <property type="entry name" value="CoA-Trfase_fam_III"/>
</dbReference>
<comment type="caution">
    <text evidence="1">The sequence shown here is derived from an EMBL/GenBank/DDBJ whole genome shotgun (WGS) entry which is preliminary data.</text>
</comment>
<reference evidence="1 2" key="1">
    <citation type="submission" date="2016-06" db="EMBL/GenBank/DDBJ databases">
        <authorList>
            <person name="Kjaerup R.B."/>
            <person name="Dalgaard T.S."/>
            <person name="Juul-Madsen H.R."/>
        </authorList>
    </citation>
    <scope>NUCLEOTIDE SEQUENCE [LARGE SCALE GENOMIC DNA]</scope>
    <source>
        <strain evidence="1 2">E152</strain>
    </source>
</reference>
<dbReference type="EMBL" id="LZJU01000105">
    <property type="protein sequence ID" value="OBH74205.1"/>
    <property type="molecule type" value="Genomic_DNA"/>
</dbReference>
<dbReference type="OrthoDB" id="4592483at2"/>
<dbReference type="PANTHER" id="PTHR48228">
    <property type="entry name" value="SUCCINYL-COA--D-CITRAMALATE COA-TRANSFERASE"/>
    <property type="match status" value="1"/>
</dbReference>
<dbReference type="Pfam" id="PF02515">
    <property type="entry name" value="CoA_transf_3"/>
    <property type="match status" value="2"/>
</dbReference>
<organism evidence="1 2">
    <name type="scientific">Mycobacterium mantenii</name>
    <dbReference type="NCBI Taxonomy" id="560555"/>
    <lineage>
        <taxon>Bacteria</taxon>
        <taxon>Bacillati</taxon>
        <taxon>Actinomycetota</taxon>
        <taxon>Actinomycetes</taxon>
        <taxon>Mycobacteriales</taxon>
        <taxon>Mycobacteriaceae</taxon>
        <taxon>Mycobacterium</taxon>
        <taxon>Mycobacterium avium complex (MAC)</taxon>
    </lineage>
</organism>
<sequence>MNVLEIGDGIAGSAAAALLACLGAVVTKVSEVKTTGRVGPVLSTPAGPVAAVDLTLDRGKRIVGSPPDLSALINEHDIVIVDHNAAVDPPMADNAVVVTVSPFGLDGPRSSQRGGELVAQAAGGLLATIEGADGAPVPAPGYVALKAAGAAAALAALHGLDQRNSTHASVFVDVSVQEAVAFTAALPECAHVLYSCPGRAGSGRYVAPSGLFGCRDGMVRITAVENHQWRGLLAALGHPAWAAGLDERAARIEQADLINEHVRAWAATRDKEGCAALLQANGVPSTPVNTPTEILTSPQFSSRSAISTTELCGVAVSVLGPPWLVHTGGRSDHRRTGRLADLKIVELTHVLAGPIIGALLGAMGARVVRLEDPERLDIYRRTGPFAGGRPGVERGAYFAVANHSKQSILIEPGRAVQDVDAAVADCDVLIENVGTSRLTRLEVEPAAVTGSGRLAVRVSGFGATGPMAGYRVYANNVQSYGGLAGLTIGSDGSPARLGTVLADPLSSVVAAAVIAAWAIGPARDTGAVIDLSMAEVVASTVAEFVAAASVAEEPVDDNAAASHRGVYRSRDGRWVAVELVEPSDWECLAGFLKAQMDSPHGVVTEQLAALIAAASADDVAARLTAAGVRAQPVQRAEDLVADEHLGARGFFPEITHPDPEIGTARLVGLPWRFAGLGAIRLAPPPGLGNANARQERMTNAR</sequence>
<name>A0A1A2TCU4_MYCNT</name>
<dbReference type="Proteomes" id="UP000092389">
    <property type="component" value="Unassembled WGS sequence"/>
</dbReference>
<dbReference type="InterPro" id="IPR050509">
    <property type="entry name" value="CoA-transferase_III"/>
</dbReference>
<dbReference type="InterPro" id="IPR044855">
    <property type="entry name" value="CoA-Trfase_III_dom3_sf"/>
</dbReference>
<accession>A0A1A2TCU4</accession>